<dbReference type="Proteomes" id="UP000294656">
    <property type="component" value="Unassembled WGS sequence"/>
</dbReference>
<evidence type="ECO:0000313" key="1">
    <source>
        <dbReference type="EMBL" id="TDO95941.1"/>
    </source>
</evidence>
<reference evidence="1 2" key="1">
    <citation type="submission" date="2019-03" db="EMBL/GenBank/DDBJ databases">
        <title>Genomic Encyclopedia of Type Strains, Phase III (KMG-III): the genomes of soil and plant-associated and newly described type strains.</title>
        <authorList>
            <person name="Whitman W."/>
        </authorList>
    </citation>
    <scope>NUCLEOTIDE SEQUENCE [LARGE SCALE GENOMIC DNA]</scope>
    <source>
        <strain evidence="1 2">CECT 7378</strain>
    </source>
</reference>
<sequence length="77" mass="8590">MKANCTLFVLAVQTNFNICEIKYITNTYIRGLANLQFLEITYSGQNKGVESYPFCCLTQSSPNSFKQASILLLQGNA</sequence>
<proteinExistence type="predicted"/>
<gene>
    <name evidence="1" type="ORF">DFP79_3300</name>
</gene>
<accession>A0A4R6M3R8</accession>
<organism evidence="1 2">
    <name type="scientific">Marinomonas balearica</name>
    <dbReference type="NCBI Taxonomy" id="491947"/>
    <lineage>
        <taxon>Bacteria</taxon>
        <taxon>Pseudomonadati</taxon>
        <taxon>Pseudomonadota</taxon>
        <taxon>Gammaproteobacteria</taxon>
        <taxon>Oceanospirillales</taxon>
        <taxon>Oceanospirillaceae</taxon>
        <taxon>Marinomonas</taxon>
    </lineage>
</organism>
<dbReference type="EMBL" id="SNXC01000015">
    <property type="protein sequence ID" value="TDO95941.1"/>
    <property type="molecule type" value="Genomic_DNA"/>
</dbReference>
<evidence type="ECO:0000313" key="2">
    <source>
        <dbReference type="Proteomes" id="UP000294656"/>
    </source>
</evidence>
<dbReference type="AlphaFoldDB" id="A0A4R6M3R8"/>
<name>A0A4R6M3R8_9GAMM</name>
<comment type="caution">
    <text evidence="1">The sequence shown here is derived from an EMBL/GenBank/DDBJ whole genome shotgun (WGS) entry which is preliminary data.</text>
</comment>
<keyword evidence="2" id="KW-1185">Reference proteome</keyword>
<protein>
    <submittedName>
        <fullName evidence="1">Uncharacterized protein</fullName>
    </submittedName>
</protein>